<dbReference type="NCBIfam" id="TIGR01643">
    <property type="entry name" value="YD_repeat_2x"/>
    <property type="match status" value="1"/>
</dbReference>
<dbReference type="InterPro" id="IPR006530">
    <property type="entry name" value="YD"/>
</dbReference>
<evidence type="ECO:0000313" key="2">
    <source>
        <dbReference type="EMBL" id="TVU71370.1"/>
    </source>
</evidence>
<comment type="caution">
    <text evidence="2">The sequence shown here is derived from an EMBL/GenBank/DDBJ whole genome shotgun (WGS) entry which is preliminary data.</text>
</comment>
<dbReference type="OrthoDB" id="9815414at2"/>
<keyword evidence="3" id="KW-1185">Reference proteome</keyword>
<name>A0A558HQG4_9GAMM</name>
<accession>A0A558HQG4</accession>
<feature type="region of interest" description="Disordered" evidence="1">
    <location>
        <begin position="61"/>
        <end position="81"/>
    </location>
</feature>
<dbReference type="InterPro" id="IPR031325">
    <property type="entry name" value="RHS_repeat"/>
</dbReference>
<gene>
    <name evidence="2" type="ORF">FQP86_07630</name>
</gene>
<organism evidence="2 3">
    <name type="scientific">Cobetia crustatorum</name>
    <dbReference type="NCBI Taxonomy" id="553385"/>
    <lineage>
        <taxon>Bacteria</taxon>
        <taxon>Pseudomonadati</taxon>
        <taxon>Pseudomonadota</taxon>
        <taxon>Gammaproteobacteria</taxon>
        <taxon>Oceanospirillales</taxon>
        <taxon>Halomonadaceae</taxon>
        <taxon>Cobetia</taxon>
    </lineage>
</organism>
<dbReference type="AlphaFoldDB" id="A0A558HQG4"/>
<proteinExistence type="predicted"/>
<reference evidence="2 3" key="1">
    <citation type="submission" date="2019-07" db="EMBL/GenBank/DDBJ databases">
        <title>Diversity of Bacteria from Kongsfjorden, Arctic.</title>
        <authorList>
            <person name="Yu Y."/>
        </authorList>
    </citation>
    <scope>NUCLEOTIDE SEQUENCE [LARGE SCALE GENOMIC DNA]</scope>
    <source>
        <strain evidence="2 3">SM1923</strain>
    </source>
</reference>
<evidence type="ECO:0000256" key="1">
    <source>
        <dbReference type="SAM" id="MobiDB-lite"/>
    </source>
</evidence>
<evidence type="ECO:0000313" key="3">
    <source>
        <dbReference type="Proteomes" id="UP000319941"/>
    </source>
</evidence>
<dbReference type="Pfam" id="PF05593">
    <property type="entry name" value="RHS_repeat"/>
    <property type="match status" value="1"/>
</dbReference>
<protein>
    <submittedName>
        <fullName evidence="2">RHS repeat protein</fullName>
    </submittedName>
</protein>
<dbReference type="EMBL" id="VNFH01000004">
    <property type="protein sequence ID" value="TVU71370.1"/>
    <property type="molecule type" value="Genomic_DNA"/>
</dbReference>
<sequence>MQGAAGQGNSSAIKHRWQYADNGLLTATDDSLRGTTRYGYDALGRLRQVVSPLREEHFALDPAGNLVESDRQGADASDSTQATRVTAWITRLNRVYISISPMRLSCPLRWAICSNAMLARTITTTSMAI</sequence>
<dbReference type="Gene3D" id="2.180.10.10">
    <property type="entry name" value="RHS repeat-associated core"/>
    <property type="match status" value="1"/>
</dbReference>
<dbReference type="Proteomes" id="UP000319941">
    <property type="component" value="Unassembled WGS sequence"/>
</dbReference>